<feature type="compositionally biased region" description="Gly residues" evidence="3">
    <location>
        <begin position="268"/>
        <end position="278"/>
    </location>
</feature>
<proteinExistence type="predicted"/>
<organism evidence="4 5">
    <name type="scientific">Lophiotrema nucula</name>
    <dbReference type="NCBI Taxonomy" id="690887"/>
    <lineage>
        <taxon>Eukaryota</taxon>
        <taxon>Fungi</taxon>
        <taxon>Dikarya</taxon>
        <taxon>Ascomycota</taxon>
        <taxon>Pezizomycotina</taxon>
        <taxon>Dothideomycetes</taxon>
        <taxon>Pleosporomycetidae</taxon>
        <taxon>Pleosporales</taxon>
        <taxon>Lophiotremataceae</taxon>
        <taxon>Lophiotrema</taxon>
    </lineage>
</organism>
<dbReference type="Proteomes" id="UP000799770">
    <property type="component" value="Unassembled WGS sequence"/>
</dbReference>
<evidence type="ECO:0000256" key="2">
    <source>
        <dbReference type="ARBA" id="ARBA00023239"/>
    </source>
</evidence>
<evidence type="ECO:0000256" key="3">
    <source>
        <dbReference type="SAM" id="MobiDB-lite"/>
    </source>
</evidence>
<gene>
    <name evidence="4" type="ORF">BDV96DRAFT_385721</name>
</gene>
<name>A0A6A5ZG13_9PLEO</name>
<keyword evidence="2" id="KW-0456">Lyase</keyword>
<reference evidence="4" key="1">
    <citation type="journal article" date="2020" name="Stud. Mycol.">
        <title>101 Dothideomycetes genomes: a test case for predicting lifestyles and emergence of pathogens.</title>
        <authorList>
            <person name="Haridas S."/>
            <person name="Albert R."/>
            <person name="Binder M."/>
            <person name="Bloem J."/>
            <person name="Labutti K."/>
            <person name="Salamov A."/>
            <person name="Andreopoulos B."/>
            <person name="Baker S."/>
            <person name="Barry K."/>
            <person name="Bills G."/>
            <person name="Bluhm B."/>
            <person name="Cannon C."/>
            <person name="Castanera R."/>
            <person name="Culley D."/>
            <person name="Daum C."/>
            <person name="Ezra D."/>
            <person name="Gonzalez J."/>
            <person name="Henrissat B."/>
            <person name="Kuo A."/>
            <person name="Liang C."/>
            <person name="Lipzen A."/>
            <person name="Lutzoni F."/>
            <person name="Magnuson J."/>
            <person name="Mondo S."/>
            <person name="Nolan M."/>
            <person name="Ohm R."/>
            <person name="Pangilinan J."/>
            <person name="Park H.-J."/>
            <person name="Ramirez L."/>
            <person name="Alfaro M."/>
            <person name="Sun H."/>
            <person name="Tritt A."/>
            <person name="Yoshinaga Y."/>
            <person name="Zwiers L.-H."/>
            <person name="Turgeon B."/>
            <person name="Goodwin S."/>
            <person name="Spatafora J."/>
            <person name="Crous P."/>
            <person name="Grigoriev I."/>
        </authorList>
    </citation>
    <scope>NUCLEOTIDE SEQUENCE</scope>
    <source>
        <strain evidence="4">CBS 627.86</strain>
    </source>
</reference>
<dbReference type="InterPro" id="IPR006840">
    <property type="entry name" value="ChaC"/>
</dbReference>
<dbReference type="InterPro" id="IPR013024">
    <property type="entry name" value="GGCT-like"/>
</dbReference>
<dbReference type="Pfam" id="PF04752">
    <property type="entry name" value="ChaC"/>
    <property type="match status" value="1"/>
</dbReference>
<dbReference type="AlphaFoldDB" id="A0A6A5ZG13"/>
<dbReference type="PANTHER" id="PTHR12192">
    <property type="entry name" value="CATION TRANSPORT PROTEIN CHAC-RELATED"/>
    <property type="match status" value="1"/>
</dbReference>
<feature type="compositionally biased region" description="Basic and acidic residues" evidence="3">
    <location>
        <begin position="283"/>
        <end position="305"/>
    </location>
</feature>
<keyword evidence="5" id="KW-1185">Reference proteome</keyword>
<dbReference type="GO" id="GO:0006751">
    <property type="term" value="P:glutathione catabolic process"/>
    <property type="evidence" value="ECO:0007669"/>
    <property type="project" value="InterPro"/>
</dbReference>
<accession>A0A6A5ZG13</accession>
<evidence type="ECO:0000313" key="5">
    <source>
        <dbReference type="Proteomes" id="UP000799770"/>
    </source>
</evidence>
<protein>
    <recommendedName>
        <fullName evidence="1">glutathione-specific gamma-glutamylcyclotransferase</fullName>
        <ecNumber evidence="1">4.3.2.7</ecNumber>
    </recommendedName>
</protein>
<dbReference type="EMBL" id="ML977317">
    <property type="protein sequence ID" value="KAF2118419.1"/>
    <property type="molecule type" value="Genomic_DNA"/>
</dbReference>
<dbReference type="GO" id="GO:0061928">
    <property type="term" value="F:glutathione specific gamma-glutamylcyclotransferase activity"/>
    <property type="evidence" value="ECO:0007669"/>
    <property type="project" value="UniProtKB-EC"/>
</dbReference>
<evidence type="ECO:0000256" key="1">
    <source>
        <dbReference type="ARBA" id="ARBA00012344"/>
    </source>
</evidence>
<dbReference type="OrthoDB" id="1933483at2759"/>
<dbReference type="EC" id="4.3.2.7" evidence="1"/>
<feature type="region of interest" description="Disordered" evidence="3">
    <location>
        <begin position="268"/>
        <end position="314"/>
    </location>
</feature>
<dbReference type="GO" id="GO:0005737">
    <property type="term" value="C:cytoplasm"/>
    <property type="evidence" value="ECO:0007669"/>
    <property type="project" value="TreeGrafter"/>
</dbReference>
<dbReference type="CDD" id="cd06661">
    <property type="entry name" value="GGCT_like"/>
    <property type="match status" value="1"/>
</dbReference>
<evidence type="ECO:0000313" key="4">
    <source>
        <dbReference type="EMBL" id="KAF2118419.1"/>
    </source>
</evidence>
<dbReference type="PANTHER" id="PTHR12192:SF2">
    <property type="entry name" value="GLUTATHIONE-SPECIFIC GAMMA-GLUTAMYLCYCLOTRANSFERASE 2"/>
    <property type="match status" value="1"/>
</dbReference>
<sequence>MGPANRVTSSEEHSREIAEFGQHNDFWLFGYGSLIWKPPPHYDQRVPGYIEGYVRRFWQASEDHRGTPEAPGRVATLIDKAHWETLTDHHASTERVWGAAYHIESSKVAEVREYLDIREINGYSIQFTPFHPAPFTTSISSPPTSPSFPPSNPPLSSISLGHRSSNSITAETVISSNLEPVTGPIRCLVYIGLPENPQFMGPQDPDELARHILRSKGPSGENKEYLYLLERSLLELSKDSGDAHVSDLVRRARKFEIEARGEVVDVGIEGGEGGGDAGYGEVEDGKVEVKKGADADGEPLHKVGSTEEQEEVEK</sequence>
<dbReference type="Gene3D" id="3.10.490.10">
    <property type="entry name" value="Gamma-glutamyl cyclotransferase-like"/>
    <property type="match status" value="1"/>
</dbReference>